<accession>A0A0D3MT35</accession>
<dbReference type="RefSeq" id="YP_009147665.1">
    <property type="nucleotide sequence ID" value="NC_027341.1"/>
</dbReference>
<dbReference type="GeneID" id="24722274"/>
<dbReference type="OrthoDB" id="22835at10239"/>
<evidence type="ECO:0000313" key="2">
    <source>
        <dbReference type="Proteomes" id="UP000032686"/>
    </source>
</evidence>
<reference evidence="1 2" key="1">
    <citation type="journal article" date="2015" name="Appl. Environ. Microbiol.">
        <title>Lactococcal 949 group phages recognize a carbohydrate receptor on the host cell surface.</title>
        <authorList>
            <person name="Mahony J."/>
            <person name="Randazzo W."/>
            <person name="Neve H."/>
            <person name="Settanni L."/>
            <person name="van Sinderen D."/>
        </authorList>
    </citation>
    <scope>NUCLEOTIDE SEQUENCE [LARGE SCALE GENOMIC DNA]</scope>
    <source>
        <strain evidence="1">WRP3</strain>
    </source>
</reference>
<organism evidence="1 2">
    <name type="scientific">Lactococcus phage WRP3</name>
    <dbReference type="NCBI Taxonomy" id="1560313"/>
    <lineage>
        <taxon>Viruses</taxon>
        <taxon>Duplodnaviria</taxon>
        <taxon>Heunggongvirae</taxon>
        <taxon>Uroviricota</taxon>
        <taxon>Caudoviricetes</taxon>
        <taxon>Audreyjarvisvirus</taxon>
        <taxon>Audreyjarvisvirus WRP3</taxon>
    </lineage>
</organism>
<proteinExistence type="predicted"/>
<dbReference type="Proteomes" id="UP000032686">
    <property type="component" value="Segment"/>
</dbReference>
<evidence type="ECO:0000313" key="1">
    <source>
        <dbReference type="EMBL" id="AIX12511.1"/>
    </source>
</evidence>
<sequence length="74" mass="8787">MIDYETRDKFKKELPEKTNEELLSLIREFTKKSRELLTSLARYETSDDYAIIQQIIDNEYYRTTAIDYLVGGSI</sequence>
<keyword evidence="2" id="KW-1185">Reference proteome</keyword>
<dbReference type="KEGG" id="vg:24722274"/>
<dbReference type="EMBL" id="KM677185">
    <property type="protein sequence ID" value="AIX12511.1"/>
    <property type="molecule type" value="Genomic_DNA"/>
</dbReference>
<gene>
    <name evidence="1" type="ORF">WRP3_008</name>
</gene>
<name>A0A0D3MT35_9CAUD</name>
<protein>
    <submittedName>
        <fullName evidence="1">Uncharacterized protein</fullName>
    </submittedName>
</protein>